<dbReference type="GO" id="GO:0005634">
    <property type="term" value="C:nucleus"/>
    <property type="evidence" value="ECO:0007669"/>
    <property type="project" value="UniProtKB-SubCell"/>
</dbReference>
<keyword evidence="3" id="KW-0863">Zinc-finger</keyword>
<keyword evidence="4" id="KW-0862">Zinc</keyword>
<dbReference type="GO" id="GO:0046983">
    <property type="term" value="F:protein dimerization activity"/>
    <property type="evidence" value="ECO:0007669"/>
    <property type="project" value="InterPro"/>
</dbReference>
<keyword evidence="2" id="KW-0479">Metal-binding</keyword>
<sequence length="483" mass="54899">MARGHHRNLGQPMRREQLRQRQADRNVPTTAVRLLSMIVSSVLPLDLTEDKNFLSFVNELNSSELIPPMSLIHLLLHEAYNKKKEELRHTLSSTEDVVLTCELWSSGPGDSFLSVACHLVDRFGKLKSFMLKTTSLFGDESAANIQTQLSAIMEAWSLTGKVHSVVRAGMPQLKDVKTKWMHMPCFADTLNGVCKDLMQDAELQGVLRKCQNIVQFFKYDPEAERELQDSRVCRDLPQYQLVLYTGHCLLAWLDVLQQLVPQDNLMATVLTKRGKMELILNEDETQRIQKLVSALKPLKEVTSAMDSKGFQTISVMLPLLMKLMGTLQEESKRKNVIAQQLLHKCRRQFGDVNKNYLAPFTFLDPRFKDQLGDINRKLATQKIIEELAAGTPSSTRQIQAVLDQYMAYKPTAHTSNPLAWWRNTGKQRFGELSRLALKKLCVVSTVVPLERAFSSAGERFNDRRSSIEAENLNKILFLHGNSC</sequence>
<dbReference type="InterPro" id="IPR052035">
    <property type="entry name" value="ZnF_BED_domain_contain"/>
</dbReference>
<dbReference type="InterPro" id="IPR012337">
    <property type="entry name" value="RNaseH-like_sf"/>
</dbReference>
<dbReference type="Pfam" id="PF05699">
    <property type="entry name" value="Dimer_Tnp_hAT"/>
    <property type="match status" value="1"/>
</dbReference>
<dbReference type="PANTHER" id="PTHR46481:SF10">
    <property type="entry name" value="ZINC FINGER BED DOMAIN-CONTAINING PROTEIN 39"/>
    <property type="match status" value="1"/>
</dbReference>
<evidence type="ECO:0000256" key="4">
    <source>
        <dbReference type="ARBA" id="ARBA00022833"/>
    </source>
</evidence>
<accession>A0A6P7IJ81</accession>
<evidence type="ECO:0000313" key="9">
    <source>
        <dbReference type="RefSeq" id="XP_028260354.1"/>
    </source>
</evidence>
<dbReference type="GO" id="GO:0008270">
    <property type="term" value="F:zinc ion binding"/>
    <property type="evidence" value="ECO:0007669"/>
    <property type="project" value="UniProtKB-KW"/>
</dbReference>
<dbReference type="SUPFAM" id="SSF53098">
    <property type="entry name" value="Ribonuclease H-like"/>
    <property type="match status" value="1"/>
</dbReference>
<gene>
    <name evidence="9" type="primary">LOC114435040</name>
</gene>
<feature type="compositionally biased region" description="Basic and acidic residues" evidence="6">
    <location>
        <begin position="13"/>
        <end position="23"/>
    </location>
</feature>
<dbReference type="InterPro" id="IPR008906">
    <property type="entry name" value="HATC_C_dom"/>
</dbReference>
<evidence type="ECO:0000256" key="1">
    <source>
        <dbReference type="ARBA" id="ARBA00004123"/>
    </source>
</evidence>
<organism evidence="8 9">
    <name type="scientific">Parambassis ranga</name>
    <name type="common">Indian glassy fish</name>
    <dbReference type="NCBI Taxonomy" id="210632"/>
    <lineage>
        <taxon>Eukaryota</taxon>
        <taxon>Metazoa</taxon>
        <taxon>Chordata</taxon>
        <taxon>Craniata</taxon>
        <taxon>Vertebrata</taxon>
        <taxon>Euteleostomi</taxon>
        <taxon>Actinopterygii</taxon>
        <taxon>Neopterygii</taxon>
        <taxon>Teleostei</taxon>
        <taxon>Neoteleostei</taxon>
        <taxon>Acanthomorphata</taxon>
        <taxon>Ovalentaria</taxon>
        <taxon>Ambassidae</taxon>
        <taxon>Parambassis</taxon>
    </lineage>
</organism>
<dbReference type="Proteomes" id="UP000515145">
    <property type="component" value="Chromosome 4"/>
</dbReference>
<keyword evidence="5" id="KW-0539">Nucleus</keyword>
<protein>
    <submittedName>
        <fullName evidence="9">Uncharacterized protein LOC114435040 isoform X2</fullName>
    </submittedName>
</protein>
<dbReference type="GeneID" id="114435040"/>
<dbReference type="PANTHER" id="PTHR46481">
    <property type="entry name" value="ZINC FINGER BED DOMAIN-CONTAINING PROTEIN 4"/>
    <property type="match status" value="1"/>
</dbReference>
<feature type="region of interest" description="Disordered" evidence="6">
    <location>
        <begin position="1"/>
        <end position="23"/>
    </location>
</feature>
<dbReference type="SUPFAM" id="SSF140996">
    <property type="entry name" value="Hermes dimerisation domain"/>
    <property type="match status" value="1"/>
</dbReference>
<name>A0A6P7IJ81_9TELE</name>
<dbReference type="AlphaFoldDB" id="A0A6P7IJ81"/>
<keyword evidence="8" id="KW-1185">Reference proteome</keyword>
<evidence type="ECO:0000256" key="6">
    <source>
        <dbReference type="SAM" id="MobiDB-lite"/>
    </source>
</evidence>
<evidence type="ECO:0000256" key="2">
    <source>
        <dbReference type="ARBA" id="ARBA00022723"/>
    </source>
</evidence>
<evidence type="ECO:0000259" key="7">
    <source>
        <dbReference type="Pfam" id="PF05699"/>
    </source>
</evidence>
<evidence type="ECO:0000256" key="5">
    <source>
        <dbReference type="ARBA" id="ARBA00023242"/>
    </source>
</evidence>
<feature type="domain" description="HAT C-terminal dimerisation" evidence="7">
    <location>
        <begin position="402"/>
        <end position="481"/>
    </location>
</feature>
<reference evidence="9" key="1">
    <citation type="submission" date="2025-08" db="UniProtKB">
        <authorList>
            <consortium name="RefSeq"/>
        </authorList>
    </citation>
    <scope>IDENTIFICATION</scope>
</reference>
<dbReference type="RefSeq" id="XP_028260354.1">
    <property type="nucleotide sequence ID" value="XM_028404553.1"/>
</dbReference>
<comment type="subcellular location">
    <subcellularLocation>
        <location evidence="1">Nucleus</location>
    </subcellularLocation>
</comment>
<proteinExistence type="predicted"/>
<evidence type="ECO:0000256" key="3">
    <source>
        <dbReference type="ARBA" id="ARBA00022771"/>
    </source>
</evidence>
<evidence type="ECO:0000313" key="8">
    <source>
        <dbReference type="Proteomes" id="UP000515145"/>
    </source>
</evidence>